<proteinExistence type="inferred from homology"/>
<gene>
    <name evidence="6" type="ORF">IAA69_05895</name>
</gene>
<keyword evidence="6" id="KW-0378">Hydrolase</keyword>
<evidence type="ECO:0000256" key="2">
    <source>
        <dbReference type="ARBA" id="ARBA00023137"/>
    </source>
</evidence>
<keyword evidence="2" id="KW-0829">Tyrosine-protein kinase</keyword>
<dbReference type="Proteomes" id="UP000824261">
    <property type="component" value="Unassembled WGS sequence"/>
</dbReference>
<dbReference type="NCBIfam" id="TIGR01509">
    <property type="entry name" value="HAD-SF-IA-v3"/>
    <property type="match status" value="1"/>
</dbReference>
<keyword evidence="2" id="KW-0808">Transferase</keyword>
<dbReference type="SFLD" id="SFLDG01135">
    <property type="entry name" value="C1.5.6:_HAD__Beta-PGM__Phospha"/>
    <property type="match status" value="1"/>
</dbReference>
<evidence type="ECO:0000313" key="6">
    <source>
        <dbReference type="EMBL" id="HIR01776.1"/>
    </source>
</evidence>
<dbReference type="GO" id="GO:0005829">
    <property type="term" value="C:cytosol"/>
    <property type="evidence" value="ECO:0007669"/>
    <property type="project" value="TreeGrafter"/>
</dbReference>
<dbReference type="NCBIfam" id="TIGR01549">
    <property type="entry name" value="HAD-SF-IA-v1"/>
    <property type="match status" value="1"/>
</dbReference>
<name>A0A9D1A0S6_9ACTN</name>
<evidence type="ECO:0000313" key="7">
    <source>
        <dbReference type="Proteomes" id="UP000824261"/>
    </source>
</evidence>
<comment type="similarity">
    <text evidence="1">Belongs to the HAD-like hydrolase superfamily. CbbY/CbbZ/Gph/YieH family.</text>
</comment>
<accession>A0A9D1A0S6</accession>
<evidence type="ECO:0000256" key="1">
    <source>
        <dbReference type="ARBA" id="ARBA00006171"/>
    </source>
</evidence>
<dbReference type="Gene3D" id="3.40.50.1000">
    <property type="entry name" value="HAD superfamily/HAD-like"/>
    <property type="match status" value="1"/>
</dbReference>
<comment type="catalytic activity">
    <reaction evidence="3">
        <text>L-tyrosyl-[protein] + ATP = O-phospho-L-tyrosyl-[protein] + ADP + H(+)</text>
        <dbReference type="Rhea" id="RHEA:10596"/>
        <dbReference type="Rhea" id="RHEA-COMP:10136"/>
        <dbReference type="Rhea" id="RHEA-COMP:20101"/>
        <dbReference type="ChEBI" id="CHEBI:15378"/>
        <dbReference type="ChEBI" id="CHEBI:30616"/>
        <dbReference type="ChEBI" id="CHEBI:46858"/>
        <dbReference type="ChEBI" id="CHEBI:61978"/>
        <dbReference type="ChEBI" id="CHEBI:456216"/>
    </reaction>
    <physiologicalReaction direction="left-to-right" evidence="3">
        <dbReference type="Rhea" id="RHEA:10597"/>
    </physiologicalReaction>
</comment>
<evidence type="ECO:0000256" key="3">
    <source>
        <dbReference type="ARBA" id="ARBA00050405"/>
    </source>
</evidence>
<dbReference type="Pfam" id="PF13419">
    <property type="entry name" value="HAD_2"/>
    <property type="match status" value="1"/>
</dbReference>
<dbReference type="AlphaFoldDB" id="A0A9D1A0S6"/>
<dbReference type="GO" id="GO:0008967">
    <property type="term" value="F:phosphoglycolate phosphatase activity"/>
    <property type="evidence" value="ECO:0007669"/>
    <property type="project" value="TreeGrafter"/>
</dbReference>
<organism evidence="6 7">
    <name type="scientific">Candidatus Aveggerthella stercoripullorum</name>
    <dbReference type="NCBI Taxonomy" id="2840688"/>
    <lineage>
        <taxon>Bacteria</taxon>
        <taxon>Bacillati</taxon>
        <taxon>Actinomycetota</taxon>
        <taxon>Coriobacteriia</taxon>
        <taxon>Eggerthellales</taxon>
        <taxon>Eggerthellaceae</taxon>
        <taxon>Eggerthellaceae incertae sedis</taxon>
        <taxon>Candidatus Aveggerthella</taxon>
    </lineage>
</organism>
<evidence type="ECO:0000256" key="5">
    <source>
        <dbReference type="ARBA" id="ARBA00080335"/>
    </source>
</evidence>
<dbReference type="InterPro" id="IPR006439">
    <property type="entry name" value="HAD-SF_hydro_IA"/>
</dbReference>
<dbReference type="InterPro" id="IPR050155">
    <property type="entry name" value="HAD-like_hydrolase_sf"/>
</dbReference>
<dbReference type="PANTHER" id="PTHR43434">
    <property type="entry name" value="PHOSPHOGLYCOLATE PHOSPHATASE"/>
    <property type="match status" value="1"/>
</dbReference>
<dbReference type="SFLD" id="SFLDS00003">
    <property type="entry name" value="Haloacid_Dehalogenase"/>
    <property type="match status" value="1"/>
</dbReference>
<dbReference type="InterPro" id="IPR036412">
    <property type="entry name" value="HAD-like_sf"/>
</dbReference>
<protein>
    <recommendedName>
        <fullName evidence="4">Tyrosine-protein kinase PtkA</fullName>
    </recommendedName>
    <alternativeName>
        <fullName evidence="5">Protein tyrosine kinase A</fullName>
    </alternativeName>
</protein>
<dbReference type="InterPro" id="IPR041492">
    <property type="entry name" value="HAD_2"/>
</dbReference>
<dbReference type="GO" id="GO:0006281">
    <property type="term" value="P:DNA repair"/>
    <property type="evidence" value="ECO:0007669"/>
    <property type="project" value="TreeGrafter"/>
</dbReference>
<dbReference type="Gene3D" id="1.10.150.240">
    <property type="entry name" value="Putative phosphatase, domain 2"/>
    <property type="match status" value="1"/>
</dbReference>
<reference evidence="6" key="1">
    <citation type="submission" date="2020-10" db="EMBL/GenBank/DDBJ databases">
        <authorList>
            <person name="Gilroy R."/>
        </authorList>
    </citation>
    <scope>NUCLEOTIDE SEQUENCE</scope>
    <source>
        <strain evidence="6">ChiGjej1B1-2707</strain>
    </source>
</reference>
<dbReference type="PANTHER" id="PTHR43434:SF26">
    <property type="entry name" value="PYROPHOSPHATASE PPAX"/>
    <property type="match status" value="1"/>
</dbReference>
<dbReference type="PRINTS" id="PR00413">
    <property type="entry name" value="HADHALOGNASE"/>
</dbReference>
<sequence length="220" mass="24169">MEEVDAVLFDFDGTIVDSYDLILECFHYTVREVLGVDYADEVLMCKVGQPLVVQMEDFTHDTALRDELCRVYRTYNARIHDERIKVFPGVADTLQALRAAGFATGIVTSKRHAPTMRGLNVFGIASLFDVVVGSDDCEGHKPDPAPVLHAAQLLGVDPARCVYVGDSPFDMQAGKGAGCRTVAALWGMFAEGILRAERPDGAARSFSDLTAYAHARVRRR</sequence>
<dbReference type="GO" id="GO:0004713">
    <property type="term" value="F:protein tyrosine kinase activity"/>
    <property type="evidence" value="ECO:0007669"/>
    <property type="project" value="UniProtKB-KW"/>
</dbReference>
<dbReference type="InterPro" id="IPR023214">
    <property type="entry name" value="HAD_sf"/>
</dbReference>
<reference evidence="6" key="2">
    <citation type="journal article" date="2021" name="PeerJ">
        <title>Extensive microbial diversity within the chicken gut microbiome revealed by metagenomics and culture.</title>
        <authorList>
            <person name="Gilroy R."/>
            <person name="Ravi A."/>
            <person name="Getino M."/>
            <person name="Pursley I."/>
            <person name="Horton D.L."/>
            <person name="Alikhan N.F."/>
            <person name="Baker D."/>
            <person name="Gharbi K."/>
            <person name="Hall N."/>
            <person name="Watson M."/>
            <person name="Adriaenssens E.M."/>
            <person name="Foster-Nyarko E."/>
            <person name="Jarju S."/>
            <person name="Secka A."/>
            <person name="Antonio M."/>
            <person name="Oren A."/>
            <person name="Chaudhuri R.R."/>
            <person name="La Ragione R."/>
            <person name="Hildebrand F."/>
            <person name="Pallen M.J."/>
        </authorList>
    </citation>
    <scope>NUCLEOTIDE SEQUENCE</scope>
    <source>
        <strain evidence="6">ChiGjej1B1-2707</strain>
    </source>
</reference>
<dbReference type="FunFam" id="3.40.50.1000:FF:000022">
    <property type="entry name" value="Phosphoglycolate phosphatase"/>
    <property type="match status" value="1"/>
</dbReference>
<dbReference type="SUPFAM" id="SSF56784">
    <property type="entry name" value="HAD-like"/>
    <property type="match status" value="1"/>
</dbReference>
<comment type="caution">
    <text evidence="6">The sequence shown here is derived from an EMBL/GenBank/DDBJ whole genome shotgun (WGS) entry which is preliminary data.</text>
</comment>
<dbReference type="EMBL" id="DVGB01000072">
    <property type="protein sequence ID" value="HIR01776.1"/>
    <property type="molecule type" value="Genomic_DNA"/>
</dbReference>
<keyword evidence="2" id="KW-0418">Kinase</keyword>
<dbReference type="SFLD" id="SFLDG01129">
    <property type="entry name" value="C1.5:_HAD__Beta-PGM__Phosphata"/>
    <property type="match status" value="1"/>
</dbReference>
<evidence type="ECO:0000256" key="4">
    <source>
        <dbReference type="ARBA" id="ARBA00069527"/>
    </source>
</evidence>
<dbReference type="InterPro" id="IPR023198">
    <property type="entry name" value="PGP-like_dom2"/>
</dbReference>